<feature type="non-terminal residue" evidence="3">
    <location>
        <position position="1"/>
    </location>
</feature>
<evidence type="ECO:0000313" key="2">
    <source>
        <dbReference type="Proteomes" id="UP000192223"/>
    </source>
</evidence>
<sequence>YLRFYGVNNDQTTIHSFVTTTHQQLRNLKDTLQEQSNRVLDADDKYLNLLGFNNEPRIYPKDIWSNTSLPIVVSYVMEGQESQAVGLINNFARILPNNTILIYNLGLGNYGLKTLYNYCNHSRCQVITYSLTEYPSHVEDEDSHAFRPLIIQDALQKAGAILFVECDRRLNKHVTTSTVLNLYDYVVGNSGIMTWPLPSKNAVSSRTHKKMFEYFHTDADNFLFLEMVSADSLLIVNTKDIHHNVMLPWVQCALIQNCIHPIGAQSAGCRFNKKPQYRYSGCHSYDASALNIVLGIKFKFDNTKYTYQYIDEMFRTVDLRKAVAELQGLEQNATSDGKMFIESST</sequence>
<dbReference type="PANTHER" id="PTHR31389:SF4">
    <property type="entry name" value="LD39211P"/>
    <property type="match status" value="1"/>
</dbReference>
<protein>
    <submittedName>
        <fullName evidence="3">Uncharacterized protein LOC108736477</fullName>
    </submittedName>
</protein>
<dbReference type="InterPro" id="IPR012444">
    <property type="entry name" value="DUF1647"/>
</dbReference>
<dbReference type="KEGG" id="apln:108736477"/>
<dbReference type="AlphaFoldDB" id="A0A1W4WKG5"/>
<dbReference type="Pfam" id="PF07801">
    <property type="entry name" value="DUF1647"/>
    <property type="match status" value="1"/>
</dbReference>
<accession>A0A1W4WKG5</accession>
<dbReference type="STRING" id="224129.A0A1W4WKG5"/>
<dbReference type="FunCoup" id="A0A1W4WKG5">
    <property type="interactions" value="154"/>
</dbReference>
<evidence type="ECO:0000313" key="3">
    <source>
        <dbReference type="RefSeq" id="XP_018324426.1"/>
    </source>
</evidence>
<dbReference type="InParanoid" id="A0A1W4WKG5"/>
<reference evidence="3" key="1">
    <citation type="submission" date="2025-08" db="UniProtKB">
        <authorList>
            <consortium name="RefSeq"/>
        </authorList>
    </citation>
    <scope>IDENTIFICATION</scope>
    <source>
        <tissue evidence="3">Entire body</tissue>
    </source>
</reference>
<dbReference type="RefSeq" id="XP_018324426.1">
    <property type="nucleotide sequence ID" value="XM_018468924.1"/>
</dbReference>
<proteinExistence type="predicted"/>
<name>A0A1W4WKG5_AGRPL</name>
<dbReference type="PANTHER" id="PTHR31389">
    <property type="entry name" value="LD39211P"/>
    <property type="match status" value="1"/>
</dbReference>
<keyword evidence="1" id="KW-0175">Coiled coil</keyword>
<evidence type="ECO:0000256" key="1">
    <source>
        <dbReference type="SAM" id="Coils"/>
    </source>
</evidence>
<organism evidence="2 3">
    <name type="scientific">Agrilus planipennis</name>
    <name type="common">Emerald ash borer</name>
    <name type="synonym">Agrilus marcopoli</name>
    <dbReference type="NCBI Taxonomy" id="224129"/>
    <lineage>
        <taxon>Eukaryota</taxon>
        <taxon>Metazoa</taxon>
        <taxon>Ecdysozoa</taxon>
        <taxon>Arthropoda</taxon>
        <taxon>Hexapoda</taxon>
        <taxon>Insecta</taxon>
        <taxon>Pterygota</taxon>
        <taxon>Neoptera</taxon>
        <taxon>Endopterygota</taxon>
        <taxon>Coleoptera</taxon>
        <taxon>Polyphaga</taxon>
        <taxon>Elateriformia</taxon>
        <taxon>Buprestoidea</taxon>
        <taxon>Buprestidae</taxon>
        <taxon>Agrilinae</taxon>
        <taxon>Agrilus</taxon>
    </lineage>
</organism>
<feature type="coiled-coil region" evidence="1">
    <location>
        <begin position="18"/>
        <end position="45"/>
    </location>
</feature>
<dbReference type="OrthoDB" id="6414280at2759"/>
<gene>
    <name evidence="3" type="primary">LOC108736477</name>
</gene>
<dbReference type="GeneID" id="108736477"/>
<dbReference type="Proteomes" id="UP000192223">
    <property type="component" value="Unplaced"/>
</dbReference>
<keyword evidence="2" id="KW-1185">Reference proteome</keyword>